<dbReference type="GO" id="GO:0005886">
    <property type="term" value="C:plasma membrane"/>
    <property type="evidence" value="ECO:0007669"/>
    <property type="project" value="UniProtKB-SubCell"/>
</dbReference>
<comment type="subcellular location">
    <subcellularLocation>
        <location evidence="1">Cell membrane</location>
        <topology evidence="1">Multi-pass membrane protein</topology>
    </subcellularLocation>
</comment>
<feature type="transmembrane region" description="Helical" evidence="8">
    <location>
        <begin position="79"/>
        <end position="97"/>
    </location>
</feature>
<evidence type="ECO:0000256" key="5">
    <source>
        <dbReference type="ARBA" id="ARBA00022989"/>
    </source>
</evidence>
<feature type="transmembrane region" description="Helical" evidence="8">
    <location>
        <begin position="153"/>
        <end position="171"/>
    </location>
</feature>
<evidence type="ECO:0000256" key="7">
    <source>
        <dbReference type="PIRNR" id="PIRNR016636"/>
    </source>
</evidence>
<feature type="transmembrane region" description="Helical" evidence="8">
    <location>
        <begin position="50"/>
        <end position="67"/>
    </location>
</feature>
<feature type="transmembrane region" description="Helical" evidence="8">
    <location>
        <begin position="191"/>
        <end position="209"/>
    </location>
</feature>
<dbReference type="GO" id="GO:0016746">
    <property type="term" value="F:acyltransferase activity"/>
    <property type="evidence" value="ECO:0007669"/>
    <property type="project" value="UniProtKB-KW"/>
</dbReference>
<feature type="transmembrane region" description="Helical" evidence="8">
    <location>
        <begin position="357"/>
        <end position="374"/>
    </location>
</feature>
<comment type="similarity">
    <text evidence="2 7">Belongs to the membrane-bound acyltransferase family.</text>
</comment>
<gene>
    <name evidence="9" type="ORF">SAMN04489724_2624</name>
</gene>
<evidence type="ECO:0000256" key="6">
    <source>
        <dbReference type="ARBA" id="ARBA00023136"/>
    </source>
</evidence>
<keyword evidence="5 8" id="KW-1133">Transmembrane helix</keyword>
<accession>A0A1I7BQX9</accession>
<dbReference type="InterPro" id="IPR028362">
    <property type="entry name" value="AlgI"/>
</dbReference>
<feature type="transmembrane region" description="Helical" evidence="8">
    <location>
        <begin position="443"/>
        <end position="466"/>
    </location>
</feature>
<dbReference type="InterPro" id="IPR004299">
    <property type="entry name" value="MBOAT_fam"/>
</dbReference>
<keyword evidence="7 9" id="KW-0012">Acyltransferase</keyword>
<reference evidence="10" key="1">
    <citation type="submission" date="2016-10" db="EMBL/GenBank/DDBJ databases">
        <authorList>
            <person name="Varghese N."/>
            <person name="Submissions S."/>
        </authorList>
    </citation>
    <scope>NUCLEOTIDE SEQUENCE [LARGE SCALE GENOMIC DNA]</scope>
    <source>
        <strain evidence="10">DSM 23445</strain>
    </source>
</reference>
<organism evidence="9 10">
    <name type="scientific">Algoriphagus locisalis</name>
    <dbReference type="NCBI Taxonomy" id="305507"/>
    <lineage>
        <taxon>Bacteria</taxon>
        <taxon>Pseudomonadati</taxon>
        <taxon>Bacteroidota</taxon>
        <taxon>Cytophagia</taxon>
        <taxon>Cytophagales</taxon>
        <taxon>Cyclobacteriaceae</taxon>
        <taxon>Algoriphagus</taxon>
    </lineage>
</organism>
<dbReference type="GO" id="GO:0042121">
    <property type="term" value="P:alginic acid biosynthetic process"/>
    <property type="evidence" value="ECO:0007669"/>
    <property type="project" value="InterPro"/>
</dbReference>
<keyword evidence="6 7" id="KW-0472">Membrane</keyword>
<evidence type="ECO:0000256" key="3">
    <source>
        <dbReference type="ARBA" id="ARBA00022475"/>
    </source>
</evidence>
<dbReference type="AlphaFoldDB" id="A0A1I7BQX9"/>
<dbReference type="PANTHER" id="PTHR13285">
    <property type="entry name" value="ACYLTRANSFERASE"/>
    <property type="match status" value="1"/>
</dbReference>
<keyword evidence="4 8" id="KW-0812">Transmembrane</keyword>
<dbReference type="PIRSF" id="PIRSF500217">
    <property type="entry name" value="AlgI"/>
    <property type="match status" value="1"/>
</dbReference>
<proteinExistence type="inferred from homology"/>
<dbReference type="STRING" id="305507.SAMN04489724_2624"/>
<dbReference type="InterPro" id="IPR051085">
    <property type="entry name" value="MB_O-acyltransferase"/>
</dbReference>
<keyword evidence="7 9" id="KW-0808">Transferase</keyword>
<dbReference type="Proteomes" id="UP000199673">
    <property type="component" value="Unassembled WGS sequence"/>
</dbReference>
<dbReference type="PANTHER" id="PTHR13285:SF18">
    <property type="entry name" value="PROTEIN-CYSTEINE N-PALMITOYLTRANSFERASE RASP"/>
    <property type="match status" value="1"/>
</dbReference>
<keyword evidence="10" id="KW-1185">Reference proteome</keyword>
<evidence type="ECO:0000256" key="2">
    <source>
        <dbReference type="ARBA" id="ARBA00010323"/>
    </source>
</evidence>
<dbReference type="Pfam" id="PF03062">
    <property type="entry name" value="MBOAT"/>
    <property type="match status" value="1"/>
</dbReference>
<evidence type="ECO:0000256" key="1">
    <source>
        <dbReference type="ARBA" id="ARBA00004651"/>
    </source>
</evidence>
<feature type="transmembrane region" description="Helical" evidence="8">
    <location>
        <begin position="332"/>
        <end position="350"/>
    </location>
</feature>
<evidence type="ECO:0000256" key="8">
    <source>
        <dbReference type="SAM" id="Phobius"/>
    </source>
</evidence>
<name>A0A1I7BQX9_9BACT</name>
<evidence type="ECO:0000256" key="4">
    <source>
        <dbReference type="ARBA" id="ARBA00022692"/>
    </source>
</evidence>
<keyword evidence="3 7" id="KW-1003">Cell membrane</keyword>
<feature type="transmembrane region" description="Helical" evidence="8">
    <location>
        <begin position="6"/>
        <end position="22"/>
    </location>
</feature>
<dbReference type="OrthoDB" id="9805788at2"/>
<protein>
    <submittedName>
        <fullName evidence="9">D-alanyl-lipoteichoic acid acyltransferase DltB, MBOAT superfamily</fullName>
    </submittedName>
</protein>
<dbReference type="InterPro" id="IPR024194">
    <property type="entry name" value="Ac/AlaTfrase_AlgI/DltB"/>
</dbReference>
<feature type="transmembrane region" description="Helical" evidence="8">
    <location>
        <begin position="109"/>
        <end position="133"/>
    </location>
</feature>
<sequence>MLFNSIDFLIFLPLVFLVYWLIPAKKVWLQNILILVASYVFYGWWDWRFLFLILFSTLVDFFVGRGLSKELRVGRRKLLLWISLSVNLGFLGFFKYYNFFVDSFADAFTLMGMAFQGTSLQVILPVGISFYTFQTLSYSIDVYKRKLQPTSDFIAFSSFVSFFPQLVAGPIERASHLLPQFYTPRKLTYQLMASGLKLIIMGFFMKLVVADRAAIYVNAVYNHVPNHQGITFVAATLMFAFQIYGDFAGYSLIAIGTARWFGFDLMQNFNRPYFARSVGEFWKRWHISLSSWFRDYVYIPLGGNRISKIKWLTNLFFTFLLSGLWHGANWTFVVWGALNGFYLIFEAAVVKPSKNRFLGILSTFILINFSWIFFRANNLSDAFLIVHTIFTNPGKLFLPTDADFVAPIYAGMAIFILLLIEGNKEIFKSKILLWPMNQKWQSMLYYGLIVIAILSLGIFNSGQFIYFQF</sequence>
<dbReference type="PIRSF" id="PIRSF016636">
    <property type="entry name" value="AlgI_DltB"/>
    <property type="match status" value="1"/>
</dbReference>
<feature type="transmembrane region" description="Helical" evidence="8">
    <location>
        <begin position="404"/>
        <end position="422"/>
    </location>
</feature>
<dbReference type="RefSeq" id="WP_091693755.1">
    <property type="nucleotide sequence ID" value="NZ_FPBF01000003.1"/>
</dbReference>
<dbReference type="EMBL" id="FPBF01000003">
    <property type="protein sequence ID" value="SFT89592.1"/>
    <property type="molecule type" value="Genomic_DNA"/>
</dbReference>
<evidence type="ECO:0000313" key="9">
    <source>
        <dbReference type="EMBL" id="SFT89592.1"/>
    </source>
</evidence>
<evidence type="ECO:0000313" key="10">
    <source>
        <dbReference type="Proteomes" id="UP000199673"/>
    </source>
</evidence>